<dbReference type="PANTHER" id="PTHR42834">
    <property type="entry name" value="ENDONUCLEASE/EXONUCLEASE/PHOSPHATASE FAMILY PROTEIN (AFU_ORTHOLOGUE AFUA_3G09210)"/>
    <property type="match status" value="1"/>
</dbReference>
<dbReference type="CDD" id="cd04486">
    <property type="entry name" value="YhcR_OBF_like"/>
    <property type="match status" value="1"/>
</dbReference>
<keyword evidence="3" id="KW-0540">Nuclease</keyword>
<dbReference type="CDD" id="cd10283">
    <property type="entry name" value="MnuA_DNase1-like"/>
    <property type="match status" value="1"/>
</dbReference>
<keyword evidence="3" id="KW-0255">Endonuclease</keyword>
<dbReference type="InterPro" id="IPR019960">
    <property type="entry name" value="T1SS_VCA0849"/>
</dbReference>
<dbReference type="InterPro" id="IPR036691">
    <property type="entry name" value="Endo/exonu/phosph_ase_sf"/>
</dbReference>
<dbReference type="Gene3D" id="3.60.10.10">
    <property type="entry name" value="Endonuclease/exonuclease/phosphatase"/>
    <property type="match status" value="1"/>
</dbReference>
<keyword evidence="3" id="KW-0378">Hydrolase</keyword>
<dbReference type="FunFam" id="3.60.10.10:FF:000072">
    <property type="entry name" value="Extracellular nuclease"/>
    <property type="match status" value="1"/>
</dbReference>
<keyword evidence="4" id="KW-1185">Reference proteome</keyword>
<dbReference type="PANTHER" id="PTHR42834:SF1">
    <property type="entry name" value="ENDONUCLEASE_EXONUCLEASE_PHOSPHATASE FAMILY PROTEIN (AFU_ORTHOLOGUE AFUA_3G09210)"/>
    <property type="match status" value="1"/>
</dbReference>
<feature type="compositionally biased region" description="Gly residues" evidence="1">
    <location>
        <begin position="739"/>
        <end position="754"/>
    </location>
</feature>
<feature type="region of interest" description="Disordered" evidence="1">
    <location>
        <begin position="134"/>
        <end position="178"/>
    </location>
</feature>
<reference evidence="3" key="1">
    <citation type="submission" date="2019-07" db="EMBL/GenBank/DDBJ databases">
        <title>Toxilogical consequences of a new and cryptic species of cyanobacteria (Komarekiella delphini-convector) recovered from the epidermis of a bottlenose dolphin and 1500 ft. in the air.</title>
        <authorList>
            <person name="Brown A.O."/>
            <person name="Dvorak P."/>
            <person name="Villanueva C.D."/>
            <person name="Foss A.J."/>
            <person name="Garvey A.D."/>
            <person name="Gibson Q.A."/>
            <person name="Johansen J.R."/>
            <person name="Casamatta D.A."/>
        </authorList>
    </citation>
    <scope>NUCLEOTIDE SEQUENCE</scope>
    <source>
        <strain evidence="3">SJRDD-AB1</strain>
    </source>
</reference>
<dbReference type="NCBIfam" id="NF033681">
    <property type="entry name" value="ExeM_NucH_DNase"/>
    <property type="match status" value="1"/>
</dbReference>
<proteinExistence type="predicted"/>
<protein>
    <submittedName>
        <fullName evidence="3">ExeM/NucH family extracellular endonuclease</fullName>
    </submittedName>
</protein>
<dbReference type="SUPFAM" id="SSF56219">
    <property type="entry name" value="DNase I-like"/>
    <property type="match status" value="1"/>
</dbReference>
<dbReference type="Gene3D" id="2.150.10.10">
    <property type="entry name" value="Serralysin-like metalloprotease, C-terminal"/>
    <property type="match status" value="1"/>
</dbReference>
<dbReference type="SUPFAM" id="SSF51120">
    <property type="entry name" value="beta-Roll"/>
    <property type="match status" value="1"/>
</dbReference>
<feature type="compositionally biased region" description="Polar residues" evidence="1">
    <location>
        <begin position="165"/>
        <end position="174"/>
    </location>
</feature>
<evidence type="ECO:0000256" key="1">
    <source>
        <dbReference type="SAM" id="MobiDB-lite"/>
    </source>
</evidence>
<feature type="region of interest" description="Disordered" evidence="1">
    <location>
        <begin position="737"/>
        <end position="758"/>
    </location>
</feature>
<evidence type="ECO:0000313" key="4">
    <source>
        <dbReference type="Proteomes" id="UP001165986"/>
    </source>
</evidence>
<dbReference type="InterPro" id="IPR047971">
    <property type="entry name" value="ExeM-like"/>
</dbReference>
<dbReference type="Pfam" id="PF03372">
    <property type="entry name" value="Exo_endo_phos"/>
    <property type="match status" value="1"/>
</dbReference>
<evidence type="ECO:0000259" key="2">
    <source>
        <dbReference type="Pfam" id="PF03372"/>
    </source>
</evidence>
<accession>A0AA40SVJ5</accession>
<sequence length="1027" mass="106957">MDIVIINEIDSDTPSTDVAEFVELYDGGAGNTDLSGLVVVFYNGSNDLSYAAFDLDGYSTDANGYFVLGNAGIPGVDLIFPGNTLQNGADAVALYTANASDFPNNTPITTTNLIDAIAYDTNDADDPGLLALLNPSQPQVDENGGANGSANDSLQRVPNGAGGARNTSSYQALTPTPGKANAVLPAGVTITESGGSTNITEGGATDTYTIVLNSQPTANVTIAITPDSQSTTSATTLTFTAANWDVAQTVTVSAVDDPVTEGTHSSTISHTANSSDANYNNVAIASVTATIADNDVAVSITKIHEIQGSGATFNPAFGGNRTIEGVVVAAFSGSSQLNGFYVQEENTDADSDSTTSEAIFVFDPTGLFSGNVGDQVRVSGTVGEFTTSSGGVNSSLTQLSSVTSVVNLGASTLPTVTNIKLPVTSVTDLERYEGMLVNVSAATGNLTVTEHFQLGRFGQVVLSATDASNQPGTDGRLDQYTQFNAPSVSGYSAYLNEIAQRRIILDDGRGTQNPDPIIHARGGIPLSADNTLRGGDTISSINGVLDHRFEGYRVQTSIGQNFTPANPRPTTPPNVGGTLQVASFNVLNYFNGNGTGGGFPTPRGADTLTEFNRQRDKIIQAVIGSGADVLGLIEIENDGYGANSAIADLVNGLNAVSGAGTYAFINPGTSLGTDQITVGIIYKPGQVTPVGAAATMPDGYGQGAFDLTGRKPLAQTFRQNSNRENFTLVVNHFKSKGSSSGGVGDADAGDGQGLSNGTRTRAAQDLATWLATKPTGTNDPDYLVVGDLNAYAKEDPITTLASAGYNNQFSYDTYSYVFDGQWGTLDYALANGSLGAQVTGGAKWHINADEPNVLDYNTEFKSAGQQDSLYNDDAFRSSDHDPVLVGLNLFSVDKVITPPPARKVVIGTKGDDVIVGSPGIKAIAGGQGNDQFVYNSIKDTDNYIIDFKVGSDKIVLTKLLDSLVSGGYNGSDAIADGYVRVVQGRTAKNTVLQIDRDGLLGSAAYQPFLYIDNVTPAAMNNFYNFVF</sequence>
<dbReference type="NCBIfam" id="TIGR03661">
    <property type="entry name" value="T1SS_VCA0849"/>
    <property type="match status" value="1"/>
</dbReference>
<evidence type="ECO:0000313" key="3">
    <source>
        <dbReference type="EMBL" id="MBD6615700.1"/>
    </source>
</evidence>
<gene>
    <name evidence="3" type="ORF">FNW02_07605</name>
</gene>
<name>A0AA40SVJ5_9NOST</name>
<organism evidence="3 4">
    <name type="scientific">Komarekiella delphini-convector SJRDD-AB1</name>
    <dbReference type="NCBI Taxonomy" id="2593771"/>
    <lineage>
        <taxon>Bacteria</taxon>
        <taxon>Bacillati</taxon>
        <taxon>Cyanobacteriota</taxon>
        <taxon>Cyanophyceae</taxon>
        <taxon>Nostocales</taxon>
        <taxon>Nostocaceae</taxon>
        <taxon>Komarekiella</taxon>
        <taxon>Komarekiella delphini-convector</taxon>
    </lineage>
</organism>
<feature type="domain" description="Endonuclease/exonuclease/phosphatase" evidence="2">
    <location>
        <begin position="583"/>
        <end position="840"/>
    </location>
</feature>
<dbReference type="AlphaFoldDB" id="A0AA40SVJ5"/>
<dbReference type="GO" id="GO:0004519">
    <property type="term" value="F:endonuclease activity"/>
    <property type="evidence" value="ECO:0007669"/>
    <property type="project" value="UniProtKB-KW"/>
</dbReference>
<dbReference type="EMBL" id="VJXY01000006">
    <property type="protein sequence ID" value="MBD6615700.1"/>
    <property type="molecule type" value="Genomic_DNA"/>
</dbReference>
<dbReference type="InterPro" id="IPR005135">
    <property type="entry name" value="Endo/exonuclease/phosphatase"/>
</dbReference>
<dbReference type="InterPro" id="IPR011049">
    <property type="entry name" value="Serralysin-like_metalloprot_C"/>
</dbReference>
<dbReference type="Proteomes" id="UP001165986">
    <property type="component" value="Unassembled WGS sequence"/>
</dbReference>
<comment type="caution">
    <text evidence="3">The sequence shown here is derived from an EMBL/GenBank/DDBJ whole genome shotgun (WGS) entry which is preliminary data.</text>
</comment>